<dbReference type="EMBL" id="FOCX01000009">
    <property type="protein sequence ID" value="SEO19108.1"/>
    <property type="molecule type" value="Genomic_DNA"/>
</dbReference>
<feature type="domain" description="PAS" evidence="4">
    <location>
        <begin position="95"/>
        <end position="152"/>
    </location>
</feature>
<gene>
    <name evidence="6" type="ORF">SAMN05216388_100970</name>
</gene>
<dbReference type="AlphaFoldDB" id="A0A1H8MPB8"/>
<dbReference type="Pfam" id="PF01590">
    <property type="entry name" value="GAF"/>
    <property type="match status" value="1"/>
</dbReference>
<dbReference type="InterPro" id="IPR003018">
    <property type="entry name" value="GAF"/>
</dbReference>
<dbReference type="Pfam" id="PF08448">
    <property type="entry name" value="PAS_4"/>
    <property type="match status" value="2"/>
</dbReference>
<feature type="coiled-coil region" evidence="3">
    <location>
        <begin position="324"/>
        <end position="351"/>
    </location>
</feature>
<reference evidence="7" key="1">
    <citation type="submission" date="2016-10" db="EMBL/GenBank/DDBJ databases">
        <authorList>
            <person name="Varghese N."/>
            <person name="Submissions S."/>
        </authorList>
    </citation>
    <scope>NUCLEOTIDE SEQUENCE [LARGE SCALE GENOMIC DNA]</scope>
    <source>
        <strain evidence="7">IBRC-M 10043</strain>
    </source>
</reference>
<dbReference type="SMART" id="SM00091">
    <property type="entry name" value="PAS"/>
    <property type="match status" value="5"/>
</dbReference>
<feature type="domain" description="PAS" evidence="4">
    <location>
        <begin position="341"/>
        <end position="395"/>
    </location>
</feature>
<dbReference type="InterPro" id="IPR013656">
    <property type="entry name" value="PAS_4"/>
</dbReference>
<dbReference type="InterPro" id="IPR052155">
    <property type="entry name" value="Biofilm_reg_signaling"/>
</dbReference>
<evidence type="ECO:0000256" key="3">
    <source>
        <dbReference type="SAM" id="Coils"/>
    </source>
</evidence>
<name>A0A1H8MPB8_9EURY</name>
<protein>
    <submittedName>
        <fullName evidence="6">PAS domain S-box-containing protein</fullName>
    </submittedName>
</protein>
<dbReference type="CDD" id="cd00130">
    <property type="entry name" value="PAS"/>
    <property type="match status" value="3"/>
</dbReference>
<dbReference type="SMART" id="SM00065">
    <property type="entry name" value="GAF"/>
    <property type="match status" value="2"/>
</dbReference>
<dbReference type="Pfam" id="PF00989">
    <property type="entry name" value="PAS"/>
    <property type="match status" value="1"/>
</dbReference>
<keyword evidence="3" id="KW-0175">Coiled coil</keyword>
<dbReference type="Pfam" id="PF15915">
    <property type="entry name" value="BAT"/>
    <property type="match status" value="1"/>
</dbReference>
<accession>A0A1H8MPB8</accession>
<evidence type="ECO:0000313" key="7">
    <source>
        <dbReference type="Proteomes" id="UP000198775"/>
    </source>
</evidence>
<evidence type="ECO:0000313" key="6">
    <source>
        <dbReference type="EMBL" id="SEO19108.1"/>
    </source>
</evidence>
<dbReference type="Gene3D" id="3.30.450.20">
    <property type="entry name" value="PAS domain"/>
    <property type="match status" value="5"/>
</dbReference>
<dbReference type="RefSeq" id="WP_092660056.1">
    <property type="nucleotide sequence ID" value="NZ_FOCX01000009.1"/>
</dbReference>
<dbReference type="Gene3D" id="3.30.450.40">
    <property type="match status" value="2"/>
</dbReference>
<dbReference type="PROSITE" id="PS50112">
    <property type="entry name" value="PAS"/>
    <property type="match status" value="4"/>
</dbReference>
<dbReference type="OrthoDB" id="205707at2157"/>
<organism evidence="6 7">
    <name type="scientific">Halorientalis persicus</name>
    <dbReference type="NCBI Taxonomy" id="1367881"/>
    <lineage>
        <taxon>Archaea</taxon>
        <taxon>Methanobacteriati</taxon>
        <taxon>Methanobacteriota</taxon>
        <taxon>Stenosarchaea group</taxon>
        <taxon>Halobacteria</taxon>
        <taxon>Halobacteriales</taxon>
        <taxon>Haloarculaceae</taxon>
        <taxon>Halorientalis</taxon>
    </lineage>
</organism>
<evidence type="ECO:0000259" key="4">
    <source>
        <dbReference type="PROSITE" id="PS50112"/>
    </source>
</evidence>
<sequence>MANNALTGALRETLALFDNPVAPRTTSEIANELDLGRRSTYDRLERLVDQGRLRTKKVGANARVWWQPPSDDDGTGGDKHPQFHSLVDAVEEYAIFLLDPDGYVRTWNSGAEEIKGYVEEEIVGEHFSTFYPEEDREARVPERNLAQAARDGSVVDEGWRIRADGTQFWANVTITAIYDDEGELEGFAKVTRDMTDRRERERQLRRERDLVERILETVPVGLGIVTAEGELVQTSTRAKVILGGHDAKEGSRIKDRQLYDADGDPVPPEERPSAQVFATGESVHEWQCQIEDPDGGRRWLTVNAAPLKGEDDEVERVVVAGEDITQLKAQARQLGRQRDELESELGEIFERIDDGFFALDKNLCFVHLNDQAVDAFDRAASEFIGEHVWDALEPSLKAEAAFEAALETDESVTFEEYSEPMETWFETHVYPSETGLSVYFRDVTERKHRRQELERYRSVVETMSEGVYIVDDDGYFSLVNDQYASMVARSKDALQGAHVSAVIDDESTLEQARRLEAELIDGERDSATLETELQRPDGEPWIGEATFTVMATDSGHERIGVVRDVTRRRERERRLEQYEQLVETVWDGVYALDENDHFVLVNEAFCDLVGYDREEILGEHPTLINSEAVNETANELESEVLTGDREVGVLEFEVETADGDTVPVESRFGPFEYEDGRVGRCGVVRDVSGRKERKRELKRRIRQQRMVATLGQDALDIENLDGLFSEAAEMIAEALDHEYCKVLDLDGDTDELLLRQGVGWDDGIVGSATVSAVEADSQAAYTLESRDPVIVEDLTTETRFSGPDLLTDHDVKSGISVVIGPSDDPWGILGTHDTTAKEFSDQDVDFVQAVATILATAIERRQHERRLVRNNEELAAHDSLNAVVRDITEAVIEQSTREEIEATVCERLAESESYQFAWIADVDPQTMALDSHVEAGVEGYLEEVPTSMDPDEPSGQGPGGKAIRTREIQTIQNALTDPDFEPWREQAKTYGYRSMAAIPILHNGTLYGLLGLYADRPTAFEGHEKEVIGQLGEIVGHAIASAERKQALMSDELVELDFHMDGILDELDVSMPANERITLDHAVPLGGDEFLVYGTATPGAVETVRDVVDVLDYWESVEFRDDGDPLRFELQMSDPPVLSTVASLGGYVEEAIVADGDFKLRIHLAPTVDVHRVIDVVETAYQTAEMRRRRQITRAAADPQRIQRKLLADLTEKQRAALEAAYHAGFFGWPRDVSGEELADSLGVAPPTFHQHLRKAEAKAFGSLLAAETPS</sequence>
<dbReference type="Pfam" id="PF04967">
    <property type="entry name" value="HTH_10"/>
    <property type="match status" value="1"/>
</dbReference>
<dbReference type="GO" id="GO:0006355">
    <property type="term" value="P:regulation of DNA-templated transcription"/>
    <property type="evidence" value="ECO:0007669"/>
    <property type="project" value="InterPro"/>
</dbReference>
<dbReference type="PANTHER" id="PTHR44757">
    <property type="entry name" value="DIGUANYLATE CYCLASE DGCP"/>
    <property type="match status" value="1"/>
</dbReference>
<dbReference type="InterPro" id="IPR013767">
    <property type="entry name" value="PAS_fold"/>
</dbReference>
<feature type="domain" description="PAS" evidence="4">
    <location>
        <begin position="574"/>
        <end position="643"/>
    </location>
</feature>
<dbReference type="Pfam" id="PF13426">
    <property type="entry name" value="PAS_9"/>
    <property type="match status" value="2"/>
</dbReference>
<proteinExistence type="predicted"/>
<dbReference type="SMART" id="SM00086">
    <property type="entry name" value="PAC"/>
    <property type="match status" value="4"/>
</dbReference>
<evidence type="ECO:0000256" key="1">
    <source>
        <dbReference type="ARBA" id="ARBA00023015"/>
    </source>
</evidence>
<dbReference type="SUPFAM" id="SSF55781">
    <property type="entry name" value="GAF domain-like"/>
    <property type="match status" value="2"/>
</dbReference>
<dbReference type="InterPro" id="IPR029016">
    <property type="entry name" value="GAF-like_dom_sf"/>
</dbReference>
<dbReference type="PROSITE" id="PS50113">
    <property type="entry name" value="PAC"/>
    <property type="match status" value="4"/>
</dbReference>
<dbReference type="NCBIfam" id="TIGR00229">
    <property type="entry name" value="sensory_box"/>
    <property type="match status" value="4"/>
</dbReference>
<dbReference type="PANTHER" id="PTHR44757:SF2">
    <property type="entry name" value="BIOFILM ARCHITECTURE MAINTENANCE PROTEIN MBAA"/>
    <property type="match status" value="1"/>
</dbReference>
<dbReference type="InterPro" id="IPR035965">
    <property type="entry name" value="PAS-like_dom_sf"/>
</dbReference>
<dbReference type="InterPro" id="IPR007050">
    <property type="entry name" value="HTH_bacterioopsin"/>
</dbReference>
<dbReference type="Pfam" id="PF13185">
    <property type="entry name" value="GAF_2"/>
    <property type="match status" value="1"/>
</dbReference>
<feature type="domain" description="PAC" evidence="5">
    <location>
        <begin position="648"/>
        <end position="699"/>
    </location>
</feature>
<evidence type="ECO:0000259" key="5">
    <source>
        <dbReference type="PROSITE" id="PS50113"/>
    </source>
</evidence>
<feature type="domain" description="PAC" evidence="5">
    <location>
        <begin position="154"/>
        <end position="206"/>
    </location>
</feature>
<keyword evidence="7" id="KW-1185">Reference proteome</keyword>
<dbReference type="InterPro" id="IPR001610">
    <property type="entry name" value="PAC"/>
</dbReference>
<evidence type="ECO:0000256" key="2">
    <source>
        <dbReference type="ARBA" id="ARBA00023163"/>
    </source>
</evidence>
<dbReference type="InterPro" id="IPR000014">
    <property type="entry name" value="PAS"/>
</dbReference>
<feature type="domain" description="PAC" evidence="5">
    <location>
        <begin position="527"/>
        <end position="577"/>
    </location>
</feature>
<dbReference type="InterPro" id="IPR000700">
    <property type="entry name" value="PAS-assoc_C"/>
</dbReference>
<feature type="domain" description="PAS" evidence="4">
    <location>
        <begin position="452"/>
        <end position="522"/>
    </location>
</feature>
<dbReference type="Proteomes" id="UP000198775">
    <property type="component" value="Unassembled WGS sequence"/>
</dbReference>
<feature type="domain" description="PAC" evidence="5">
    <location>
        <begin position="284"/>
        <end position="336"/>
    </location>
</feature>
<keyword evidence="1" id="KW-0805">Transcription regulation</keyword>
<dbReference type="SUPFAM" id="SSF55785">
    <property type="entry name" value="PYP-like sensor domain (PAS domain)"/>
    <property type="match status" value="5"/>
</dbReference>
<dbReference type="InterPro" id="IPR031803">
    <property type="entry name" value="BAT_GAF/HTH-assoc"/>
</dbReference>
<keyword evidence="2" id="KW-0804">Transcription</keyword>